<feature type="non-terminal residue" evidence="2">
    <location>
        <position position="631"/>
    </location>
</feature>
<comment type="caution">
    <text evidence="2">The sequence shown here is derived from an EMBL/GenBank/DDBJ whole genome shotgun (WGS) entry which is preliminary data.</text>
</comment>
<feature type="compositionally biased region" description="Low complexity" evidence="1">
    <location>
        <begin position="9"/>
        <end position="28"/>
    </location>
</feature>
<feature type="compositionally biased region" description="Low complexity" evidence="1">
    <location>
        <begin position="380"/>
        <end position="396"/>
    </location>
</feature>
<dbReference type="EMBL" id="CAUYUJ010015261">
    <property type="protein sequence ID" value="CAK0851673.1"/>
    <property type="molecule type" value="Genomic_DNA"/>
</dbReference>
<keyword evidence="3" id="KW-1185">Reference proteome</keyword>
<feature type="compositionally biased region" description="Low complexity" evidence="1">
    <location>
        <begin position="408"/>
        <end position="446"/>
    </location>
</feature>
<organism evidence="2 3">
    <name type="scientific">Prorocentrum cordatum</name>
    <dbReference type="NCBI Taxonomy" id="2364126"/>
    <lineage>
        <taxon>Eukaryota</taxon>
        <taxon>Sar</taxon>
        <taxon>Alveolata</taxon>
        <taxon>Dinophyceae</taxon>
        <taxon>Prorocentrales</taxon>
        <taxon>Prorocentraceae</taxon>
        <taxon>Prorocentrum</taxon>
    </lineage>
</organism>
<evidence type="ECO:0008006" key="4">
    <source>
        <dbReference type="Google" id="ProtNLM"/>
    </source>
</evidence>
<feature type="compositionally biased region" description="Polar residues" evidence="1">
    <location>
        <begin position="339"/>
        <end position="352"/>
    </location>
</feature>
<gene>
    <name evidence="2" type="ORF">PCOR1329_LOCUS43765</name>
</gene>
<feature type="region of interest" description="Disordered" evidence="1">
    <location>
        <begin position="1"/>
        <end position="100"/>
    </location>
</feature>
<feature type="region of interest" description="Disordered" evidence="1">
    <location>
        <begin position="314"/>
        <end position="461"/>
    </location>
</feature>
<accession>A0ABN9TZ89</accession>
<evidence type="ECO:0000313" key="2">
    <source>
        <dbReference type="EMBL" id="CAK0851673.1"/>
    </source>
</evidence>
<feature type="compositionally biased region" description="Pro residues" evidence="1">
    <location>
        <begin position="397"/>
        <end position="407"/>
    </location>
</feature>
<protein>
    <recommendedName>
        <fullName evidence="4">Zinc finger PHD-type domain-containing protein</fullName>
    </recommendedName>
</protein>
<reference evidence="2" key="1">
    <citation type="submission" date="2023-10" db="EMBL/GenBank/DDBJ databases">
        <authorList>
            <person name="Chen Y."/>
            <person name="Shah S."/>
            <person name="Dougan E. K."/>
            <person name="Thang M."/>
            <person name="Chan C."/>
        </authorList>
    </citation>
    <scope>NUCLEOTIDE SEQUENCE [LARGE SCALE GENOMIC DNA]</scope>
</reference>
<sequence length="631" mass="67556">MASAAGQALLPDPDGQPEQQEPPLQQPEAMKLDEDVLMADEAPLAPPPPRRPGGSTIARRRAKAASDKAAAASAAKGEEKGSEAASGDGKKDGDEEPSDARKCPVCLLEVERLDPDTKITTSKDENGAVCDVRWHGKCRGAARYLENVARDQDKKEDLPSDRIHMSNLKKCEKENPALWRSKCMGLIVKTGGHRGVDMREKAVDYISEISQYAASETIRDVVMMDMDLFVGYHMANKRWSEDRAIKEFERLVDDGETEQDSDGEDCVPVRMPKKYRGREGRMELRSMHTKRNLQTPDEEGAYRKKMKQALGVATNPNLQGPGHAPALLRPGGAYRGSTRRGSSGAHGSSPRSNFGFEDSFSEFGDESSSADPRRHELGARADVPGAAAAAAPFRSAVPPPPVPPFPPARATAAAAASGASLAAAPPEATAAARADPGSGSAAAAPAASPPPRAEGPSPPRAEQKVMMTAAMLRDAKKALVAVIRGVTEDVLLKKEGLVATVKKTQSDIQSRPAPATPTEHWDTAKEELQKLKQVDEVETIAKNLSNMVAAVTSATVSDFTKLKTDADQQIVELETMVSSLRSAKQKLLEADSEHRKKLKSDAAKALYATKKASSRYTQTGCSTALGLFLDG</sequence>
<name>A0ABN9TZ89_9DINO</name>
<dbReference type="Proteomes" id="UP001189429">
    <property type="component" value="Unassembled WGS sequence"/>
</dbReference>
<proteinExistence type="predicted"/>
<evidence type="ECO:0000313" key="3">
    <source>
        <dbReference type="Proteomes" id="UP001189429"/>
    </source>
</evidence>
<feature type="compositionally biased region" description="Basic and acidic residues" evidence="1">
    <location>
        <begin position="76"/>
        <end position="100"/>
    </location>
</feature>
<feature type="compositionally biased region" description="Pro residues" evidence="1">
    <location>
        <begin position="447"/>
        <end position="459"/>
    </location>
</feature>
<evidence type="ECO:0000256" key="1">
    <source>
        <dbReference type="SAM" id="MobiDB-lite"/>
    </source>
</evidence>